<organism evidence="2 3">
    <name type="scientific">Physocladia obscura</name>
    <dbReference type="NCBI Taxonomy" id="109957"/>
    <lineage>
        <taxon>Eukaryota</taxon>
        <taxon>Fungi</taxon>
        <taxon>Fungi incertae sedis</taxon>
        <taxon>Chytridiomycota</taxon>
        <taxon>Chytridiomycota incertae sedis</taxon>
        <taxon>Chytridiomycetes</taxon>
        <taxon>Chytridiales</taxon>
        <taxon>Chytriomycetaceae</taxon>
        <taxon>Physocladia</taxon>
    </lineage>
</organism>
<feature type="non-terminal residue" evidence="2">
    <location>
        <position position="128"/>
    </location>
</feature>
<evidence type="ECO:0000256" key="1">
    <source>
        <dbReference type="SAM" id="MobiDB-lite"/>
    </source>
</evidence>
<accession>A0AAD5SP53</accession>
<proteinExistence type="predicted"/>
<protein>
    <submittedName>
        <fullName evidence="2">Uncharacterized protein</fullName>
    </submittedName>
</protein>
<keyword evidence="3" id="KW-1185">Reference proteome</keyword>
<feature type="region of interest" description="Disordered" evidence="1">
    <location>
        <begin position="1"/>
        <end position="36"/>
    </location>
</feature>
<reference evidence="2" key="1">
    <citation type="submission" date="2020-05" db="EMBL/GenBank/DDBJ databases">
        <title>Phylogenomic resolution of chytrid fungi.</title>
        <authorList>
            <person name="Stajich J.E."/>
            <person name="Amses K."/>
            <person name="Simmons R."/>
            <person name="Seto K."/>
            <person name="Myers J."/>
            <person name="Bonds A."/>
            <person name="Quandt C.A."/>
            <person name="Barry K."/>
            <person name="Liu P."/>
            <person name="Grigoriev I."/>
            <person name="Longcore J.E."/>
            <person name="James T.Y."/>
        </authorList>
    </citation>
    <scope>NUCLEOTIDE SEQUENCE</scope>
    <source>
        <strain evidence="2">JEL0513</strain>
    </source>
</reference>
<dbReference type="Proteomes" id="UP001211907">
    <property type="component" value="Unassembled WGS sequence"/>
</dbReference>
<comment type="caution">
    <text evidence="2">The sequence shown here is derived from an EMBL/GenBank/DDBJ whole genome shotgun (WGS) entry which is preliminary data.</text>
</comment>
<evidence type="ECO:0000313" key="3">
    <source>
        <dbReference type="Proteomes" id="UP001211907"/>
    </source>
</evidence>
<dbReference type="EMBL" id="JADGJH010003727">
    <property type="protein sequence ID" value="KAJ3089159.1"/>
    <property type="molecule type" value="Genomic_DNA"/>
</dbReference>
<sequence length="128" mass="14076">MNSRQRKVNLFRGVASFTPQSQSQSQFRDGGERQTDSIVERSAILDQRYASYRNQPQTPPSAKASYIGHREYSQTPTPLATTGNVQPQPQALLANGQKLRSVSEIAAITRLVSRGGVSAKIIYIAPTK</sequence>
<name>A0AAD5SP53_9FUNG</name>
<gene>
    <name evidence="2" type="ORF">HK100_007838</name>
</gene>
<evidence type="ECO:0000313" key="2">
    <source>
        <dbReference type="EMBL" id="KAJ3089159.1"/>
    </source>
</evidence>
<dbReference type="AlphaFoldDB" id="A0AAD5SP53"/>